<comment type="caution">
    <text evidence="3">The sequence shown here is derived from an EMBL/GenBank/DDBJ whole genome shotgun (WGS) entry which is preliminary data.</text>
</comment>
<dbReference type="GO" id="GO:0016491">
    <property type="term" value="F:oxidoreductase activity"/>
    <property type="evidence" value="ECO:0007669"/>
    <property type="project" value="InterPro"/>
</dbReference>
<dbReference type="EMBL" id="LGRX02002499">
    <property type="protein sequence ID" value="KAK3284108.1"/>
    <property type="molecule type" value="Genomic_DNA"/>
</dbReference>
<evidence type="ECO:0000256" key="1">
    <source>
        <dbReference type="ARBA" id="ARBA00023604"/>
    </source>
</evidence>
<comment type="similarity">
    <text evidence="1">Belongs to the asaB hydroxylase/desaturase family.</text>
</comment>
<feature type="region of interest" description="Disordered" evidence="2">
    <location>
        <begin position="386"/>
        <end position="431"/>
    </location>
</feature>
<dbReference type="AlphaFoldDB" id="A0AAE0GU37"/>
<dbReference type="PANTHER" id="PTHR34598:SF3">
    <property type="entry name" value="OXIDOREDUCTASE AN1597"/>
    <property type="match status" value="1"/>
</dbReference>
<dbReference type="PANTHER" id="PTHR34598">
    <property type="entry name" value="BLL6449 PROTEIN"/>
    <property type="match status" value="1"/>
</dbReference>
<accession>A0AAE0GU37</accession>
<name>A0AAE0GU37_9CHLO</name>
<proteinExistence type="inferred from homology"/>
<reference evidence="3 4" key="1">
    <citation type="journal article" date="2015" name="Genome Biol. Evol.">
        <title>Comparative Genomics of a Bacterivorous Green Alga Reveals Evolutionary Causalities and Consequences of Phago-Mixotrophic Mode of Nutrition.</title>
        <authorList>
            <person name="Burns J.A."/>
            <person name="Paasch A."/>
            <person name="Narechania A."/>
            <person name="Kim E."/>
        </authorList>
    </citation>
    <scope>NUCLEOTIDE SEQUENCE [LARGE SCALE GENOMIC DNA]</scope>
    <source>
        <strain evidence="3 4">PLY_AMNH</strain>
    </source>
</reference>
<evidence type="ECO:0000313" key="4">
    <source>
        <dbReference type="Proteomes" id="UP001190700"/>
    </source>
</evidence>
<organism evidence="3 4">
    <name type="scientific">Cymbomonas tetramitiformis</name>
    <dbReference type="NCBI Taxonomy" id="36881"/>
    <lineage>
        <taxon>Eukaryota</taxon>
        <taxon>Viridiplantae</taxon>
        <taxon>Chlorophyta</taxon>
        <taxon>Pyramimonadophyceae</taxon>
        <taxon>Pyramimonadales</taxon>
        <taxon>Pyramimonadaceae</taxon>
        <taxon>Cymbomonas</taxon>
    </lineage>
</organism>
<feature type="compositionally biased region" description="Gly residues" evidence="2">
    <location>
        <begin position="420"/>
        <end position="431"/>
    </location>
</feature>
<sequence>MHLELSSGPSFKVFLLFGTTSYARLIPSASQSKSDQNLPSSCVPQQQLQFLGSFVVLPGERMPPSCPSDNTQQQGYLEYFALPPDTLGGVAERDTPGLARRTARRIRDARLRPDLSLRTCGFQLFRALPPPPPRRPGRDGEKIGRQGMRGYQRAVESFVRSQLEDPAHFTLRPGEQLGLVMSYNYAVRSTDRRAFGGSDAIRHVHTDFTQDSGPVVLRHVLARVHQWPSAASDEEEGAEAAAATVPSAARYTDEILSGKRDCRYLFLNVWRSTDTEHAVSSWPLALLHPGSWSLDGTDHAVQHSKQAGSIYPQNYLLRADSEGGDGHDWYVYSAMEESEGIIFINYDSDPTAPQYVFHGACDLDTQPAVAAAVVGSAADSCDAGVTRGVGEEQGEPAAGGTEGVDREEAGVGKGVDEGGEGGPAAGSSFGGAGAVRTSVEVRLLVIIERDGVERRVCGTKGLWPAVDK</sequence>
<gene>
    <name evidence="3" type="ORF">CYMTET_8223</name>
</gene>
<keyword evidence="4" id="KW-1185">Reference proteome</keyword>
<feature type="compositionally biased region" description="Basic and acidic residues" evidence="2">
    <location>
        <begin position="403"/>
        <end position="416"/>
    </location>
</feature>
<dbReference type="InterPro" id="IPR044053">
    <property type="entry name" value="AsaB-like"/>
</dbReference>
<dbReference type="Proteomes" id="UP001190700">
    <property type="component" value="Unassembled WGS sequence"/>
</dbReference>
<evidence type="ECO:0000313" key="3">
    <source>
        <dbReference type="EMBL" id="KAK3284108.1"/>
    </source>
</evidence>
<protein>
    <submittedName>
        <fullName evidence="3">Uncharacterized protein</fullName>
    </submittedName>
</protein>
<evidence type="ECO:0000256" key="2">
    <source>
        <dbReference type="SAM" id="MobiDB-lite"/>
    </source>
</evidence>